<dbReference type="GO" id="GO:0016987">
    <property type="term" value="F:sigma factor activity"/>
    <property type="evidence" value="ECO:0007669"/>
    <property type="project" value="UniProtKB-KW"/>
</dbReference>
<reference evidence="8 11" key="2">
    <citation type="journal article" date="2020" name="Front. Plant Sci.">
        <title>Isolation of Rhizosphere Bacteria That Improve Quality and Water Stress Tolerance in Greenhouse Ornamentals.</title>
        <authorList>
            <person name="Nordstedt N.P."/>
            <person name="Jones M.L."/>
        </authorList>
    </citation>
    <scope>NUCLEOTIDE SEQUENCE [LARGE SCALE GENOMIC DNA]</scope>
    <source>
        <strain evidence="8 11">C6C2</strain>
    </source>
</reference>
<evidence type="ECO:0000256" key="5">
    <source>
        <dbReference type="ARBA" id="ARBA00023163"/>
    </source>
</evidence>
<dbReference type="PANTHER" id="PTHR43133">
    <property type="entry name" value="RNA POLYMERASE ECF-TYPE SIGMA FACTO"/>
    <property type="match status" value="1"/>
</dbReference>
<dbReference type="InterPro" id="IPR013325">
    <property type="entry name" value="RNA_pol_sigma_r2"/>
</dbReference>
<evidence type="ECO:0000256" key="3">
    <source>
        <dbReference type="ARBA" id="ARBA00023082"/>
    </source>
</evidence>
<evidence type="ECO:0000313" key="9">
    <source>
        <dbReference type="EMBL" id="OWY31204.1"/>
    </source>
</evidence>
<comment type="caution">
    <text evidence="9">The sequence shown here is derived from an EMBL/GenBank/DDBJ whole genome shotgun (WGS) entry which is preliminary data.</text>
</comment>
<keyword evidence="3" id="KW-0731">Sigma factor</keyword>
<evidence type="ECO:0000313" key="8">
    <source>
        <dbReference type="EMBL" id="NUU00835.1"/>
    </source>
</evidence>
<evidence type="ECO:0000256" key="2">
    <source>
        <dbReference type="ARBA" id="ARBA00023015"/>
    </source>
</evidence>
<dbReference type="InterPro" id="IPR007627">
    <property type="entry name" value="RNA_pol_sigma70_r2"/>
</dbReference>
<evidence type="ECO:0000256" key="1">
    <source>
        <dbReference type="ARBA" id="ARBA00010641"/>
    </source>
</evidence>
<keyword evidence="11" id="KW-1185">Reference proteome</keyword>
<evidence type="ECO:0000313" key="10">
    <source>
        <dbReference type="Proteomes" id="UP000197596"/>
    </source>
</evidence>
<evidence type="ECO:0000259" key="6">
    <source>
        <dbReference type="Pfam" id="PF04542"/>
    </source>
</evidence>
<dbReference type="Pfam" id="PF04542">
    <property type="entry name" value="Sigma70_r2"/>
    <property type="match status" value="1"/>
</dbReference>
<gene>
    <name evidence="9" type="ORF">CEJ42_03900</name>
    <name evidence="8" type="ORF">HNO84_04430</name>
</gene>
<dbReference type="Pfam" id="PF08281">
    <property type="entry name" value="Sigma70_r4_2"/>
    <property type="match status" value="1"/>
</dbReference>
<feature type="domain" description="RNA polymerase sigma factor 70 region 4 type 2" evidence="7">
    <location>
        <begin position="130"/>
        <end position="170"/>
    </location>
</feature>
<dbReference type="InterPro" id="IPR014284">
    <property type="entry name" value="RNA_pol_sigma-70_dom"/>
</dbReference>
<evidence type="ECO:0000313" key="11">
    <source>
        <dbReference type="Proteomes" id="UP000536746"/>
    </source>
</evidence>
<keyword evidence="4" id="KW-0238">DNA-binding</keyword>
<dbReference type="PANTHER" id="PTHR43133:SF8">
    <property type="entry name" value="RNA POLYMERASE SIGMA FACTOR HI_1459-RELATED"/>
    <property type="match status" value="1"/>
</dbReference>
<dbReference type="InterPro" id="IPR013324">
    <property type="entry name" value="RNA_pol_sigma_r3/r4-like"/>
</dbReference>
<dbReference type="GO" id="GO:0003677">
    <property type="term" value="F:DNA binding"/>
    <property type="evidence" value="ECO:0007669"/>
    <property type="project" value="UniProtKB-KW"/>
</dbReference>
<dbReference type="SUPFAM" id="SSF88946">
    <property type="entry name" value="Sigma2 domain of RNA polymerase sigma factors"/>
    <property type="match status" value="1"/>
</dbReference>
<keyword evidence="5" id="KW-0804">Transcription</keyword>
<dbReference type="GO" id="GO:0006352">
    <property type="term" value="P:DNA-templated transcription initiation"/>
    <property type="evidence" value="ECO:0007669"/>
    <property type="project" value="InterPro"/>
</dbReference>
<sequence length="195" mass="22206">MQSIPNHQAMSDKDSEITATVLRERARLGGFIRRRVADAGEAEDILQDVFHEFVRAYRLPEPIEQVSAWLFRVARNRIIDRFRKKKEEPLAEPGDAEDFEAADGAWRLDLVLPAGDDGPEAAYVRSVMLETLQQALDELPENQREVFVAHELDGISFKEMAAASGTSLNTLLARKRYAVLHLRERLQAVYDELEM</sequence>
<comment type="similarity">
    <text evidence="1">Belongs to the sigma-70 factor family. ECF subfamily.</text>
</comment>
<evidence type="ECO:0000256" key="4">
    <source>
        <dbReference type="ARBA" id="ARBA00023125"/>
    </source>
</evidence>
<accession>A0A246WVZ0</accession>
<keyword evidence="2" id="KW-0805">Transcription regulation</keyword>
<dbReference type="InterPro" id="IPR036388">
    <property type="entry name" value="WH-like_DNA-bd_sf"/>
</dbReference>
<dbReference type="InterPro" id="IPR039425">
    <property type="entry name" value="RNA_pol_sigma-70-like"/>
</dbReference>
<dbReference type="OrthoDB" id="9784272at2"/>
<reference evidence="9 10" key="1">
    <citation type="submission" date="2017-06" db="EMBL/GenBank/DDBJ databases">
        <title>Herbaspirillum phytohormonus sp. nov., isolated from the root nodule of Robinia pseudoacacia in lead-zinc mine.</title>
        <authorList>
            <person name="Fan M."/>
            <person name="Lin Y."/>
        </authorList>
    </citation>
    <scope>NUCLEOTIDE SEQUENCE [LARGE SCALE GENOMIC DNA]</scope>
    <source>
        <strain evidence="9 10">HZ10</strain>
    </source>
</reference>
<name>A0A246WVZ0_9BURK</name>
<feature type="domain" description="RNA polymerase sigma-70 region 2" evidence="6">
    <location>
        <begin position="23"/>
        <end position="86"/>
    </location>
</feature>
<dbReference type="RefSeq" id="WP_079215523.1">
    <property type="nucleotide sequence ID" value="NZ_CP018845.1"/>
</dbReference>
<dbReference type="Proteomes" id="UP000536746">
    <property type="component" value="Unassembled WGS sequence"/>
</dbReference>
<protein>
    <submittedName>
        <fullName evidence="9">RNA polymerase subunit sigma-24</fullName>
    </submittedName>
    <submittedName>
        <fullName evidence="8">Sigma-70 family RNA polymerase sigma factor</fullName>
    </submittedName>
</protein>
<dbReference type="AlphaFoldDB" id="A0A246WVZ0"/>
<dbReference type="SUPFAM" id="SSF88659">
    <property type="entry name" value="Sigma3 and sigma4 domains of RNA polymerase sigma factors"/>
    <property type="match status" value="1"/>
</dbReference>
<dbReference type="Gene3D" id="1.10.1740.10">
    <property type="match status" value="1"/>
</dbReference>
<dbReference type="EMBL" id="JABFMT010000003">
    <property type="protein sequence ID" value="NUU00835.1"/>
    <property type="molecule type" value="Genomic_DNA"/>
</dbReference>
<dbReference type="InterPro" id="IPR013249">
    <property type="entry name" value="RNA_pol_sigma70_r4_t2"/>
</dbReference>
<proteinExistence type="inferred from homology"/>
<dbReference type="NCBIfam" id="TIGR02937">
    <property type="entry name" value="sigma70-ECF"/>
    <property type="match status" value="1"/>
</dbReference>
<organism evidence="9 10">
    <name type="scientific">Herbaspirillum robiniae</name>
    <dbReference type="NCBI Taxonomy" id="2014887"/>
    <lineage>
        <taxon>Bacteria</taxon>
        <taxon>Pseudomonadati</taxon>
        <taxon>Pseudomonadota</taxon>
        <taxon>Betaproteobacteria</taxon>
        <taxon>Burkholderiales</taxon>
        <taxon>Oxalobacteraceae</taxon>
        <taxon>Herbaspirillum</taxon>
    </lineage>
</organism>
<dbReference type="EMBL" id="NJGU01000001">
    <property type="protein sequence ID" value="OWY31204.1"/>
    <property type="molecule type" value="Genomic_DNA"/>
</dbReference>
<dbReference type="Gene3D" id="1.10.10.10">
    <property type="entry name" value="Winged helix-like DNA-binding domain superfamily/Winged helix DNA-binding domain"/>
    <property type="match status" value="1"/>
</dbReference>
<evidence type="ECO:0000259" key="7">
    <source>
        <dbReference type="Pfam" id="PF08281"/>
    </source>
</evidence>
<dbReference type="Proteomes" id="UP000197596">
    <property type="component" value="Unassembled WGS sequence"/>
</dbReference>